<dbReference type="Gene3D" id="3.40.50.1820">
    <property type="entry name" value="alpha/beta hydrolase"/>
    <property type="match status" value="1"/>
</dbReference>
<evidence type="ECO:0000256" key="1">
    <source>
        <dbReference type="SAM" id="Coils"/>
    </source>
</evidence>
<keyword evidence="3" id="KW-0812">Transmembrane</keyword>
<dbReference type="AlphaFoldDB" id="A0AAD1Y5C5"/>
<dbReference type="EMBL" id="CAMPGE010027353">
    <property type="protein sequence ID" value="CAI2384993.1"/>
    <property type="molecule type" value="Genomic_DNA"/>
</dbReference>
<dbReference type="GO" id="GO:0008474">
    <property type="term" value="F:palmitoyl-(protein) hydrolase activity"/>
    <property type="evidence" value="ECO:0007669"/>
    <property type="project" value="TreeGrafter"/>
</dbReference>
<keyword evidence="1" id="KW-0175">Coiled coil</keyword>
<feature type="domain" description="Serine aminopeptidase S33" evidence="4">
    <location>
        <begin position="306"/>
        <end position="382"/>
    </location>
</feature>
<evidence type="ECO:0000256" key="2">
    <source>
        <dbReference type="SAM" id="MobiDB-lite"/>
    </source>
</evidence>
<feature type="compositionally biased region" description="Polar residues" evidence="2">
    <location>
        <begin position="769"/>
        <end position="778"/>
    </location>
</feature>
<accession>A0AAD1Y5C5</accession>
<feature type="coiled-coil region" evidence="1">
    <location>
        <begin position="499"/>
        <end position="530"/>
    </location>
</feature>
<evidence type="ECO:0000259" key="4">
    <source>
        <dbReference type="Pfam" id="PF12146"/>
    </source>
</evidence>
<feature type="transmembrane region" description="Helical" evidence="3">
    <location>
        <begin position="6"/>
        <end position="28"/>
    </location>
</feature>
<dbReference type="InterPro" id="IPR029058">
    <property type="entry name" value="AB_hydrolase_fold"/>
</dbReference>
<proteinExistence type="predicted"/>
<gene>
    <name evidence="5" type="ORF">ECRASSUSDP1_LOCUS26534</name>
</gene>
<name>A0AAD1Y5C5_EUPCR</name>
<dbReference type="Pfam" id="PF12146">
    <property type="entry name" value="Hydrolase_4"/>
    <property type="match status" value="1"/>
</dbReference>
<reference evidence="5" key="1">
    <citation type="submission" date="2023-07" db="EMBL/GenBank/DDBJ databases">
        <authorList>
            <consortium name="AG Swart"/>
            <person name="Singh M."/>
            <person name="Singh A."/>
            <person name="Seah K."/>
            <person name="Emmerich C."/>
        </authorList>
    </citation>
    <scope>NUCLEOTIDE SEQUENCE</scope>
    <source>
        <strain evidence="5">DP1</strain>
    </source>
</reference>
<evidence type="ECO:0000313" key="6">
    <source>
        <dbReference type="Proteomes" id="UP001295684"/>
    </source>
</evidence>
<dbReference type="Proteomes" id="UP001295684">
    <property type="component" value="Unassembled WGS sequence"/>
</dbReference>
<dbReference type="SUPFAM" id="SSF53474">
    <property type="entry name" value="alpha/beta-Hydrolases"/>
    <property type="match status" value="1"/>
</dbReference>
<feature type="region of interest" description="Disordered" evidence="2">
    <location>
        <begin position="758"/>
        <end position="778"/>
    </location>
</feature>
<sequence length="839" mass="96198">MSNKIWILAGIAAAILVLTILYFLYAIFAFIASFITAYGAFTVYLIAIISVVRYIIRSLVFPGSNIFIRKAVEYNIRENMTRIILNTVGNLKYTLEETCTNEKLDDNNAIDLKESISDIRKMIETIVSNNERQRNLKTLSSDQEEFQQKLEAMKKDISSVRLLKQGKTMTNVSIWDAEESPLENLIGCSYSDNLRTKIGTLDSFCCDLSIKMGIENSSFNSQGLKRECSVIQKFRRSFYVYWSNQSYGHLDQVRTDLEMTYKGQQEFISTPDGAKLDTMWVKSELNEGDVTSPAVLVCNPNGVFYENLGLFDDTFFKFFLSNGFNVFLWNYRGYGRSTGSISPDKFCEDADYLVQHLVNIKGVTRLLVHGTSLGGALACHLSNNPNVEAIFADRTFSSLDSVIRDDFGPILRFVYNLFTLGKWKLKVARKFLMSDKYKIIAADPQDTMIPDLASLKNGVARVSLSQVLRKNHNVKPGFFFDVCTIMTKEETDTFFSILKEVFTLNLKKANEEYNKAKSKTKETLKKDDEEKNSSIELNYLGDEGIDDDNGLFDNSGTNFTAYSETFLDKTAGNMSYERSKKNEIFEHFSKDYCEKAKDEIDLANKRVNKNIENSLEKCLFKYYMPEDSSSIEALLNKIKRLLCKVDSSGVTFHHIFQERERNQYKMFKQFLLNIEIWGSYCNLPLENHGIYNIRNARRMSEFQITDIIEALNQLIKETKAQHFPIQKLLLEKTGVLCYFLVKVAKHIQSKLDDESANLLGGRDDDPQSENDSLVSKGNTKATFEDDESVSFLDISKVNDENIGMFFPIRCGHNGCFNHMEMELYRSHLKQVFEHLRNEE</sequence>
<dbReference type="InterPro" id="IPR022742">
    <property type="entry name" value="Hydrolase_4"/>
</dbReference>
<protein>
    <recommendedName>
        <fullName evidence="4">Serine aminopeptidase S33 domain-containing protein</fullName>
    </recommendedName>
</protein>
<keyword evidence="6" id="KW-1185">Reference proteome</keyword>
<evidence type="ECO:0000313" key="5">
    <source>
        <dbReference type="EMBL" id="CAI2384993.1"/>
    </source>
</evidence>
<dbReference type="PANTHER" id="PTHR12277:SF81">
    <property type="entry name" value="PROTEIN ABHD13"/>
    <property type="match status" value="1"/>
</dbReference>
<evidence type="ECO:0000256" key="3">
    <source>
        <dbReference type="SAM" id="Phobius"/>
    </source>
</evidence>
<comment type="caution">
    <text evidence="5">The sequence shown here is derived from an EMBL/GenBank/DDBJ whole genome shotgun (WGS) entry which is preliminary data.</text>
</comment>
<keyword evidence="3" id="KW-1133">Transmembrane helix</keyword>
<feature type="transmembrane region" description="Helical" evidence="3">
    <location>
        <begin position="35"/>
        <end position="56"/>
    </location>
</feature>
<keyword evidence="3" id="KW-0472">Membrane</keyword>
<dbReference type="PANTHER" id="PTHR12277">
    <property type="entry name" value="ALPHA/BETA HYDROLASE DOMAIN-CONTAINING PROTEIN"/>
    <property type="match status" value="1"/>
</dbReference>
<dbReference type="GO" id="GO:0016020">
    <property type="term" value="C:membrane"/>
    <property type="evidence" value="ECO:0007669"/>
    <property type="project" value="TreeGrafter"/>
</dbReference>
<organism evidence="5 6">
    <name type="scientific">Euplotes crassus</name>
    <dbReference type="NCBI Taxonomy" id="5936"/>
    <lineage>
        <taxon>Eukaryota</taxon>
        <taxon>Sar</taxon>
        <taxon>Alveolata</taxon>
        <taxon>Ciliophora</taxon>
        <taxon>Intramacronucleata</taxon>
        <taxon>Spirotrichea</taxon>
        <taxon>Hypotrichia</taxon>
        <taxon>Euplotida</taxon>
        <taxon>Euplotidae</taxon>
        <taxon>Moneuplotes</taxon>
    </lineage>
</organism>